<keyword evidence="7" id="KW-0739">Sodium transport</keyword>
<feature type="transmembrane region" description="Helical" evidence="10">
    <location>
        <begin position="744"/>
        <end position="767"/>
    </location>
</feature>
<accession>A0A401NI34</accession>
<feature type="region of interest" description="Disordered" evidence="9">
    <location>
        <begin position="30"/>
        <end position="50"/>
    </location>
</feature>
<feature type="transmembrane region" description="Helical" evidence="10">
    <location>
        <begin position="96"/>
        <end position="116"/>
    </location>
</feature>
<keyword evidence="2" id="KW-0406">Ion transport</keyword>
<evidence type="ECO:0000256" key="3">
    <source>
        <dbReference type="ARBA" id="ARBA00022692"/>
    </source>
</evidence>
<keyword evidence="8" id="KW-0175">Coiled coil</keyword>
<reference evidence="13 14" key="1">
    <citation type="journal article" date="2018" name="Nat. Ecol. Evol.">
        <title>Shark genomes provide insights into elasmobranch evolution and the origin of vertebrates.</title>
        <authorList>
            <person name="Hara Y"/>
            <person name="Yamaguchi K"/>
            <person name="Onimaru K"/>
            <person name="Kadota M"/>
            <person name="Koyanagi M"/>
            <person name="Keeley SD"/>
            <person name="Tatsumi K"/>
            <person name="Tanaka K"/>
            <person name="Motone F"/>
            <person name="Kageyama Y"/>
            <person name="Nozu R"/>
            <person name="Adachi N"/>
            <person name="Nishimura O"/>
            <person name="Nakagawa R"/>
            <person name="Tanegashima C"/>
            <person name="Kiyatake I"/>
            <person name="Matsumoto R"/>
            <person name="Murakumo K"/>
            <person name="Nishida K"/>
            <person name="Terakita A"/>
            <person name="Kuratani S"/>
            <person name="Sato K"/>
            <person name="Hyodo S Kuraku.S."/>
        </authorList>
    </citation>
    <scope>NUCLEOTIDE SEQUENCE [LARGE SCALE GENOMIC DNA]</scope>
</reference>
<evidence type="ECO:0000256" key="1">
    <source>
        <dbReference type="ARBA" id="ARBA00004141"/>
    </source>
</evidence>
<feature type="non-terminal residue" evidence="13">
    <location>
        <position position="904"/>
    </location>
</feature>
<feature type="compositionally biased region" description="Basic and acidic residues" evidence="9">
    <location>
        <begin position="835"/>
        <end position="848"/>
    </location>
</feature>
<comment type="caution">
    <text evidence="13">The sequence shown here is derived from an EMBL/GenBank/DDBJ whole genome shotgun (WGS) entry which is preliminary data.</text>
</comment>
<comment type="subcellular location">
    <subcellularLocation>
        <location evidence="1">Membrane</location>
        <topology evidence="1">Multi-pass membrane protein</topology>
    </subcellularLocation>
</comment>
<evidence type="ECO:0000313" key="14">
    <source>
        <dbReference type="Proteomes" id="UP000288216"/>
    </source>
</evidence>
<feature type="transmembrane region" description="Helical" evidence="10">
    <location>
        <begin position="219"/>
        <end position="239"/>
    </location>
</feature>
<evidence type="ECO:0000256" key="5">
    <source>
        <dbReference type="ARBA" id="ARBA00023053"/>
    </source>
</evidence>
<keyword evidence="2" id="KW-0894">Sodium channel</keyword>
<evidence type="ECO:0000256" key="4">
    <source>
        <dbReference type="ARBA" id="ARBA00022989"/>
    </source>
</evidence>
<dbReference type="Proteomes" id="UP000288216">
    <property type="component" value="Unassembled WGS sequence"/>
</dbReference>
<dbReference type="FunFam" id="1.20.120.350:FF:000005">
    <property type="entry name" value="Sodium channel protein"/>
    <property type="match status" value="1"/>
</dbReference>
<feature type="compositionally biased region" description="Basic and acidic residues" evidence="9">
    <location>
        <begin position="447"/>
        <end position="472"/>
    </location>
</feature>
<dbReference type="SUPFAM" id="SSF81324">
    <property type="entry name" value="Voltage-gated potassium channels"/>
    <property type="match status" value="2"/>
</dbReference>
<name>A0A401NI34_SCYTO</name>
<dbReference type="Gene3D" id="1.10.287.70">
    <property type="match status" value="2"/>
</dbReference>
<dbReference type="Pfam" id="PF00520">
    <property type="entry name" value="Ion_trans"/>
    <property type="match status" value="2"/>
</dbReference>
<sequence length="904" mass="101720">MACFLRHPGPDSLRRFTRESLADIETRFAKEKAEKASKLPTEDEDEKLKPKSDLEVGKPLPFIYGDLPSELIAEPLEELDRFYSAKRTFIVINKGNAIFSLFIMFTILANCVFMTMSDPAPWTKNVEYAFTGIYTFEAMIKIFARGFVIDSFTFLRDPWNWLDFIVITMAYVTEFVDLGNVSALRTFRVLRALKTITVIPGLKTIVGALIQSVKKLSDVMILTVFCLSVFALVGLQLFMGNLKHKCVIWPPPPELLYNSTFIENGSGMDSDTLVSNHTRVFDHIAYINNKENHYFLEGAADALLCGNGSDAGRCPEGHICLKAGRNPNYGYTSYDTFSWAFLSLFRLMTQDYWENLFQLTLRAAGKTYMIFFVVIIFIGSFYLINLILAVVAMAYAEQNEATRLEAEAKEKEFQEIMESIKKHQKEQEAQLQSSKDYLGSHYSLSSDRMEKKDGSDKYPVEDEHGRGEEGESQRGSLTKPSVIITINGVVSQDGESGSAPSGRVVPSSVISRVDKDVTGMDIADEMPGSKRTSMFLEEPALPVRAGSVASIYSCARLDELEEAQQRCPPWWYKFSNRFLIWDCCELWIKLKGILKIIVMDPFVDLGITICIVLNTLFMAMEHYPMTETFESMLYVGNLLRVFKLAKSWPTLSMLIKIIGNSVGALGNLTLVLGIIVFIFAVVGMQLFGKMYKQCVCKISENCSLPRWHMNDFFHSFLIVFRILCGEWIETMWDCMEVVGQPMCLMVFMLVMVIGNLVVLNLFLALLLSSFSADNLSAPDDDTEMNNLQIALNRITRATDFVKGFVLGILRRKKSDQEEKQLDDLSPSKTGALDFNHTDSETGKEESSKLDGVTTKKGKYLPAPSDQVGLLANAHLTVHVPIAEAESDAEEEDQSSEADIEDINM</sequence>
<organism evidence="13 14">
    <name type="scientific">Scyliorhinus torazame</name>
    <name type="common">Cloudy catshark</name>
    <name type="synonym">Catulus torazame</name>
    <dbReference type="NCBI Taxonomy" id="75743"/>
    <lineage>
        <taxon>Eukaryota</taxon>
        <taxon>Metazoa</taxon>
        <taxon>Chordata</taxon>
        <taxon>Craniata</taxon>
        <taxon>Vertebrata</taxon>
        <taxon>Chondrichthyes</taxon>
        <taxon>Elasmobranchii</taxon>
        <taxon>Galeomorphii</taxon>
        <taxon>Galeoidea</taxon>
        <taxon>Carcharhiniformes</taxon>
        <taxon>Scyliorhinidae</taxon>
        <taxon>Scyliorhinus</taxon>
    </lineage>
</organism>
<feature type="coiled-coil region" evidence="8">
    <location>
        <begin position="392"/>
        <end position="426"/>
    </location>
</feature>
<evidence type="ECO:0000313" key="13">
    <source>
        <dbReference type="EMBL" id="GCB60535.1"/>
    </source>
</evidence>
<feature type="region of interest" description="Disordered" evidence="9">
    <location>
        <begin position="881"/>
        <end position="904"/>
    </location>
</feature>
<dbReference type="InterPro" id="IPR005821">
    <property type="entry name" value="Ion_trans_dom"/>
</dbReference>
<feature type="transmembrane region" description="Helical" evidence="10">
    <location>
        <begin position="596"/>
        <end position="620"/>
    </location>
</feature>
<dbReference type="GO" id="GO:0001518">
    <property type="term" value="C:voltage-gated sodium channel complex"/>
    <property type="evidence" value="ECO:0007669"/>
    <property type="project" value="InterPro"/>
</dbReference>
<keyword evidence="2" id="KW-0407">Ion channel</keyword>
<evidence type="ECO:0000256" key="10">
    <source>
        <dbReference type="SAM" id="Phobius"/>
    </source>
</evidence>
<feature type="transmembrane region" description="Helical" evidence="10">
    <location>
        <begin position="192"/>
        <end position="213"/>
    </location>
</feature>
<keyword evidence="14" id="KW-1185">Reference proteome</keyword>
<feature type="compositionally biased region" description="Acidic residues" evidence="9">
    <location>
        <begin position="884"/>
        <end position="904"/>
    </location>
</feature>
<evidence type="ECO:0000256" key="2">
    <source>
        <dbReference type="ARBA" id="ARBA00022461"/>
    </source>
</evidence>
<dbReference type="OMA" id="CIQGYGT"/>
<feature type="transmembrane region" description="Helical" evidence="10">
    <location>
        <begin position="657"/>
        <end position="682"/>
    </location>
</feature>
<evidence type="ECO:0000259" key="12">
    <source>
        <dbReference type="Pfam" id="PF06512"/>
    </source>
</evidence>
<feature type="region of interest" description="Disordered" evidence="9">
    <location>
        <begin position="444"/>
        <end position="478"/>
    </location>
</feature>
<dbReference type="PANTHER" id="PTHR10037">
    <property type="entry name" value="VOLTAGE-GATED CATION CHANNEL CALCIUM AND SODIUM"/>
    <property type="match status" value="1"/>
</dbReference>
<evidence type="ECO:0000256" key="7">
    <source>
        <dbReference type="ARBA" id="ARBA00023201"/>
    </source>
</evidence>
<dbReference type="OrthoDB" id="2984333at2759"/>
<evidence type="ECO:0000256" key="8">
    <source>
        <dbReference type="SAM" id="Coils"/>
    </source>
</evidence>
<dbReference type="InterPro" id="IPR027359">
    <property type="entry name" value="Volt_channel_dom_sf"/>
</dbReference>
<evidence type="ECO:0000256" key="6">
    <source>
        <dbReference type="ARBA" id="ARBA00023136"/>
    </source>
</evidence>
<dbReference type="Pfam" id="PF06512">
    <property type="entry name" value="Na_trans_assoc"/>
    <property type="match status" value="1"/>
</dbReference>
<dbReference type="GO" id="GO:0005248">
    <property type="term" value="F:voltage-gated sodium channel activity"/>
    <property type="evidence" value="ECO:0007669"/>
    <property type="project" value="InterPro"/>
</dbReference>
<protein>
    <recommendedName>
        <fullName evidence="15">Ion transport domain-containing protein</fullName>
    </recommendedName>
</protein>
<dbReference type="InterPro" id="IPR043203">
    <property type="entry name" value="VGCC_Ca_Na"/>
</dbReference>
<dbReference type="GO" id="GO:0086010">
    <property type="term" value="P:membrane depolarization during action potential"/>
    <property type="evidence" value="ECO:0007669"/>
    <property type="project" value="TreeGrafter"/>
</dbReference>
<dbReference type="GO" id="GO:0019228">
    <property type="term" value="P:neuronal action potential"/>
    <property type="evidence" value="ECO:0007669"/>
    <property type="project" value="TreeGrafter"/>
</dbReference>
<dbReference type="PANTHER" id="PTHR10037:SF223">
    <property type="entry name" value="SODIUM CHANNEL PROTEIN TYPE 4 SUBUNIT ALPHA"/>
    <property type="match status" value="1"/>
</dbReference>
<keyword evidence="4 10" id="KW-1133">Transmembrane helix</keyword>
<keyword evidence="3 10" id="KW-0812">Transmembrane</keyword>
<feature type="domain" description="Ion transport" evidence="11">
    <location>
        <begin position="97"/>
        <end position="402"/>
    </location>
</feature>
<gene>
    <name evidence="13" type="ORF">scyTo_0009190</name>
</gene>
<feature type="domain" description="Sodium ion transport-associated" evidence="12">
    <location>
        <begin position="781"/>
        <end position="897"/>
    </location>
</feature>
<dbReference type="InterPro" id="IPR010526">
    <property type="entry name" value="Na_trans_assoc_dom"/>
</dbReference>
<dbReference type="Gene3D" id="1.20.120.350">
    <property type="entry name" value="Voltage-gated potassium channels. Chain C"/>
    <property type="match status" value="1"/>
</dbReference>
<keyword evidence="2" id="KW-0813">Transport</keyword>
<proteinExistence type="predicted"/>
<dbReference type="STRING" id="75743.A0A401NI34"/>
<evidence type="ECO:0008006" key="15">
    <source>
        <dbReference type="Google" id="ProtNLM"/>
    </source>
</evidence>
<feature type="region of interest" description="Disordered" evidence="9">
    <location>
        <begin position="817"/>
        <end position="863"/>
    </location>
</feature>
<keyword evidence="6 10" id="KW-0472">Membrane</keyword>
<dbReference type="AlphaFoldDB" id="A0A401NI34"/>
<keyword evidence="5" id="KW-0915">Sodium</keyword>
<dbReference type="EMBL" id="BFAA01003686">
    <property type="protein sequence ID" value="GCB60535.1"/>
    <property type="molecule type" value="Genomic_DNA"/>
</dbReference>
<evidence type="ECO:0000256" key="9">
    <source>
        <dbReference type="SAM" id="MobiDB-lite"/>
    </source>
</evidence>
<evidence type="ECO:0000259" key="11">
    <source>
        <dbReference type="Pfam" id="PF00520"/>
    </source>
</evidence>
<feature type="transmembrane region" description="Helical" evidence="10">
    <location>
        <begin position="368"/>
        <end position="395"/>
    </location>
</feature>
<dbReference type="FunFam" id="1.10.287.70:FF:000049">
    <property type="entry name" value="Voltage-dependent sodium channel 2"/>
    <property type="match status" value="1"/>
</dbReference>
<feature type="domain" description="Ion transport" evidence="11">
    <location>
        <begin position="637"/>
        <end position="773"/>
    </location>
</feature>